<dbReference type="AlphaFoldDB" id="A0A9P6NNW0"/>
<feature type="chain" id="PRO_5040245633" description="FAS1 domain-containing protein" evidence="2">
    <location>
        <begin position="28"/>
        <end position="232"/>
    </location>
</feature>
<feature type="domain" description="FAS1" evidence="3">
    <location>
        <begin position="65"/>
        <end position="227"/>
    </location>
</feature>
<dbReference type="OrthoDB" id="5551751at2759"/>
<dbReference type="Pfam" id="PF02469">
    <property type="entry name" value="Fasciclin"/>
    <property type="match status" value="1"/>
</dbReference>
<dbReference type="InterPro" id="IPR036378">
    <property type="entry name" value="FAS1_dom_sf"/>
</dbReference>
<reference evidence="4" key="1">
    <citation type="submission" date="2013-11" db="EMBL/GenBank/DDBJ databases">
        <title>Genome sequence of the fusiform rust pathogen reveals effectors for host alternation and coevolution with pine.</title>
        <authorList>
            <consortium name="DOE Joint Genome Institute"/>
            <person name="Smith K."/>
            <person name="Pendleton A."/>
            <person name="Kubisiak T."/>
            <person name="Anderson C."/>
            <person name="Salamov A."/>
            <person name="Aerts A."/>
            <person name="Riley R."/>
            <person name="Clum A."/>
            <person name="Lindquist E."/>
            <person name="Ence D."/>
            <person name="Campbell M."/>
            <person name="Kronenberg Z."/>
            <person name="Feau N."/>
            <person name="Dhillon B."/>
            <person name="Hamelin R."/>
            <person name="Burleigh J."/>
            <person name="Smith J."/>
            <person name="Yandell M."/>
            <person name="Nelson C."/>
            <person name="Grigoriev I."/>
            <person name="Davis J."/>
        </authorList>
    </citation>
    <scope>NUCLEOTIDE SEQUENCE</scope>
    <source>
        <strain evidence="4">G11</strain>
    </source>
</reference>
<sequence length="232" mass="26236">MHRHSKSTQNQLFKVLILVTSILQSIGQPDLNNVMNSKNQIILQEKISPPKLTTTNSLEESKNIIPNLTGALTLERTISLFYDYVRDVGPINQRTLDNDQKTTLFAPINLSIMRLERKPHQGILDTPNQIPFPDLTASAKIARENSDLAYLSRWVSSHVIPQLISLPFGSKSLEFQNLDHHTLKIVCESDDHQQENWKHCKIFPGNIQIVGFKPASNGVIYIIDNPIPVLDN</sequence>
<feature type="signal peptide" evidence="2">
    <location>
        <begin position="1"/>
        <end position="27"/>
    </location>
</feature>
<keyword evidence="5" id="KW-1185">Reference proteome</keyword>
<dbReference type="InterPro" id="IPR040200">
    <property type="entry name" value="Mug57-like"/>
</dbReference>
<evidence type="ECO:0000256" key="1">
    <source>
        <dbReference type="ARBA" id="ARBA00022729"/>
    </source>
</evidence>
<dbReference type="InterPro" id="IPR000782">
    <property type="entry name" value="FAS1_domain"/>
</dbReference>
<dbReference type="PROSITE" id="PS50213">
    <property type="entry name" value="FAS1"/>
    <property type="match status" value="1"/>
</dbReference>
<dbReference type="EMBL" id="MU167254">
    <property type="protein sequence ID" value="KAG0146926.1"/>
    <property type="molecule type" value="Genomic_DNA"/>
</dbReference>
<dbReference type="Gene3D" id="2.30.180.10">
    <property type="entry name" value="FAS1 domain"/>
    <property type="match status" value="1"/>
</dbReference>
<dbReference type="Proteomes" id="UP000886653">
    <property type="component" value="Unassembled WGS sequence"/>
</dbReference>
<gene>
    <name evidence="4" type="ORF">CROQUDRAFT_670850</name>
</gene>
<keyword evidence="1 2" id="KW-0732">Signal</keyword>
<dbReference type="SUPFAM" id="SSF82153">
    <property type="entry name" value="FAS1 domain"/>
    <property type="match status" value="1"/>
</dbReference>
<dbReference type="PANTHER" id="PTHR28156">
    <property type="entry name" value="FAS1 DOMAIN-CONTAINING PROTEIN YDR262W"/>
    <property type="match status" value="1"/>
</dbReference>
<name>A0A9P6NNW0_9BASI</name>
<evidence type="ECO:0000313" key="5">
    <source>
        <dbReference type="Proteomes" id="UP000886653"/>
    </source>
</evidence>
<organism evidence="4 5">
    <name type="scientific">Cronartium quercuum f. sp. fusiforme G11</name>
    <dbReference type="NCBI Taxonomy" id="708437"/>
    <lineage>
        <taxon>Eukaryota</taxon>
        <taxon>Fungi</taxon>
        <taxon>Dikarya</taxon>
        <taxon>Basidiomycota</taxon>
        <taxon>Pucciniomycotina</taxon>
        <taxon>Pucciniomycetes</taxon>
        <taxon>Pucciniales</taxon>
        <taxon>Coleosporiaceae</taxon>
        <taxon>Cronartium</taxon>
    </lineage>
</organism>
<accession>A0A9P6NNW0</accession>
<dbReference type="PANTHER" id="PTHR28156:SF1">
    <property type="entry name" value="FAS1 DOMAIN-CONTAINING PROTEIN YDR262W"/>
    <property type="match status" value="1"/>
</dbReference>
<comment type="caution">
    <text evidence="4">The sequence shown here is derived from an EMBL/GenBank/DDBJ whole genome shotgun (WGS) entry which is preliminary data.</text>
</comment>
<evidence type="ECO:0000256" key="2">
    <source>
        <dbReference type="SAM" id="SignalP"/>
    </source>
</evidence>
<protein>
    <recommendedName>
        <fullName evidence="3">FAS1 domain-containing protein</fullName>
    </recommendedName>
</protein>
<proteinExistence type="predicted"/>
<evidence type="ECO:0000259" key="3">
    <source>
        <dbReference type="PROSITE" id="PS50213"/>
    </source>
</evidence>
<evidence type="ECO:0000313" key="4">
    <source>
        <dbReference type="EMBL" id="KAG0146926.1"/>
    </source>
</evidence>